<accession>A0A7K0D159</accession>
<sequence>MSAPIPLRIGPGDNVVRVGSHLGWTERTARVSADTGMRRMSRGEFGGVARLGPTLPGISETADYAGAQGYSRGVAA</sequence>
<keyword evidence="2" id="KW-1185">Reference proteome</keyword>
<reference evidence="1 2" key="1">
    <citation type="submission" date="2019-10" db="EMBL/GenBank/DDBJ databases">
        <title>Nocardia macrotermitis sp. nov. and Nocardia aurantia sp. nov., isolated from the gut of fungus growing-termite Macrotermes natalensis.</title>
        <authorList>
            <person name="Benndorf R."/>
            <person name="Schwitalla J."/>
            <person name="Martin K."/>
            <person name="De Beer W."/>
            <person name="Kaster A.-K."/>
            <person name="Vollmers J."/>
            <person name="Poulsen M."/>
            <person name="Beemelmanns C."/>
        </authorList>
    </citation>
    <scope>NUCLEOTIDE SEQUENCE [LARGE SCALE GENOMIC DNA]</scope>
    <source>
        <strain evidence="1 2">RB20</strain>
    </source>
</reference>
<protein>
    <submittedName>
        <fullName evidence="1">Uncharacterized protein</fullName>
    </submittedName>
</protein>
<organism evidence="1 2">
    <name type="scientific">Nocardia macrotermitis</name>
    <dbReference type="NCBI Taxonomy" id="2585198"/>
    <lineage>
        <taxon>Bacteria</taxon>
        <taxon>Bacillati</taxon>
        <taxon>Actinomycetota</taxon>
        <taxon>Actinomycetes</taxon>
        <taxon>Mycobacteriales</taxon>
        <taxon>Nocardiaceae</taxon>
        <taxon>Nocardia</taxon>
    </lineage>
</organism>
<evidence type="ECO:0000313" key="2">
    <source>
        <dbReference type="Proteomes" id="UP000438448"/>
    </source>
</evidence>
<proteinExistence type="predicted"/>
<dbReference type="AlphaFoldDB" id="A0A7K0D159"/>
<gene>
    <name evidence="1" type="ORF">NRB20_25550</name>
</gene>
<name>A0A7K0D159_9NOCA</name>
<dbReference type="EMBL" id="WEGK01000004">
    <property type="protein sequence ID" value="MQY19465.1"/>
    <property type="molecule type" value="Genomic_DNA"/>
</dbReference>
<comment type="caution">
    <text evidence="1">The sequence shown here is derived from an EMBL/GenBank/DDBJ whole genome shotgun (WGS) entry which is preliminary data.</text>
</comment>
<dbReference type="Proteomes" id="UP000438448">
    <property type="component" value="Unassembled WGS sequence"/>
</dbReference>
<evidence type="ECO:0000313" key="1">
    <source>
        <dbReference type="EMBL" id="MQY19465.1"/>
    </source>
</evidence>